<accession>A0AA35M8E1</accession>
<proteinExistence type="predicted"/>
<sequence>YCISVHEDIIFETCLQKYLTCHRWWRRLGASFGQSSLRGLRSAGCCSGRRCKYIDTRRLAVADQLSVDWTFQTVPLKRITRQITVPQGKALGGFSAINSFFFTSTSKATVDG</sequence>
<protein>
    <submittedName>
        <fullName evidence="1">Uncharacterized protein</fullName>
    </submittedName>
</protein>
<reference evidence="1" key="1">
    <citation type="submission" date="2023-01" db="EMBL/GenBank/DDBJ databases">
        <authorList>
            <person name="Piombo E."/>
        </authorList>
    </citation>
    <scope>NUCLEOTIDE SEQUENCE</scope>
</reference>
<dbReference type="Gene3D" id="3.30.560.10">
    <property type="entry name" value="Glucose Oxidase, domain 3"/>
    <property type="match status" value="1"/>
</dbReference>
<dbReference type="EMBL" id="CABFNP030001208">
    <property type="protein sequence ID" value="CAI6092425.1"/>
    <property type="molecule type" value="Genomic_DNA"/>
</dbReference>
<dbReference type="Proteomes" id="UP001160390">
    <property type="component" value="Unassembled WGS sequence"/>
</dbReference>
<name>A0AA35M8E1_9HYPO</name>
<dbReference type="InterPro" id="IPR036188">
    <property type="entry name" value="FAD/NAD-bd_sf"/>
</dbReference>
<gene>
    <name evidence="1" type="ORF">CCHLO57077_00017689</name>
</gene>
<comment type="caution">
    <text evidence="1">The sequence shown here is derived from an EMBL/GenBank/DDBJ whole genome shotgun (WGS) entry which is preliminary data.</text>
</comment>
<dbReference type="Gene3D" id="3.50.50.60">
    <property type="entry name" value="FAD/NAD(P)-binding domain"/>
    <property type="match status" value="1"/>
</dbReference>
<dbReference type="AlphaFoldDB" id="A0AA35M8E1"/>
<feature type="non-terminal residue" evidence="1">
    <location>
        <position position="1"/>
    </location>
</feature>
<evidence type="ECO:0000313" key="1">
    <source>
        <dbReference type="EMBL" id="CAI6092425.1"/>
    </source>
</evidence>
<organism evidence="1 2">
    <name type="scientific">Clonostachys chloroleuca</name>
    <dbReference type="NCBI Taxonomy" id="1926264"/>
    <lineage>
        <taxon>Eukaryota</taxon>
        <taxon>Fungi</taxon>
        <taxon>Dikarya</taxon>
        <taxon>Ascomycota</taxon>
        <taxon>Pezizomycotina</taxon>
        <taxon>Sordariomycetes</taxon>
        <taxon>Hypocreomycetidae</taxon>
        <taxon>Hypocreales</taxon>
        <taxon>Bionectriaceae</taxon>
        <taxon>Clonostachys</taxon>
    </lineage>
</organism>
<keyword evidence="2" id="KW-1185">Reference proteome</keyword>
<evidence type="ECO:0000313" key="2">
    <source>
        <dbReference type="Proteomes" id="UP001160390"/>
    </source>
</evidence>